<dbReference type="SMART" id="SM00225">
    <property type="entry name" value="BTB"/>
    <property type="match status" value="1"/>
</dbReference>
<dbReference type="InterPro" id="IPR011333">
    <property type="entry name" value="SKP1/BTB/POZ_sf"/>
</dbReference>
<accession>A0AA39R9R3</accession>
<proteinExistence type="predicted"/>
<dbReference type="PANTHER" id="PTHR47843">
    <property type="entry name" value="BTB DOMAIN-CONTAINING PROTEIN-RELATED"/>
    <property type="match status" value="1"/>
</dbReference>
<keyword evidence="3" id="KW-1185">Reference proteome</keyword>
<evidence type="ECO:0000259" key="1">
    <source>
        <dbReference type="PROSITE" id="PS50097"/>
    </source>
</evidence>
<dbReference type="Proteomes" id="UP001166286">
    <property type="component" value="Unassembled WGS sequence"/>
</dbReference>
<evidence type="ECO:0000313" key="3">
    <source>
        <dbReference type="Proteomes" id="UP001166286"/>
    </source>
</evidence>
<protein>
    <recommendedName>
        <fullName evidence="1">BTB domain-containing protein</fullName>
    </recommendedName>
</protein>
<dbReference type="PROSITE" id="PS50097">
    <property type="entry name" value="BTB"/>
    <property type="match status" value="1"/>
</dbReference>
<dbReference type="SUPFAM" id="SSF54695">
    <property type="entry name" value="POZ domain"/>
    <property type="match status" value="1"/>
</dbReference>
<name>A0AA39R9R3_9LECA</name>
<evidence type="ECO:0000313" key="2">
    <source>
        <dbReference type="EMBL" id="KAK0515918.1"/>
    </source>
</evidence>
<dbReference type="PANTHER" id="PTHR47843:SF2">
    <property type="entry name" value="BTB DOMAIN-CONTAINING PROTEIN"/>
    <property type="match status" value="1"/>
</dbReference>
<dbReference type="Pfam" id="PF00651">
    <property type="entry name" value="BTB"/>
    <property type="match status" value="1"/>
</dbReference>
<gene>
    <name evidence="2" type="ORF">JMJ35_001952</name>
</gene>
<comment type="caution">
    <text evidence="2">The sequence shown here is derived from an EMBL/GenBank/DDBJ whole genome shotgun (WGS) entry which is preliminary data.</text>
</comment>
<reference evidence="2" key="1">
    <citation type="submission" date="2023-03" db="EMBL/GenBank/DDBJ databases">
        <title>Complete genome of Cladonia borealis.</title>
        <authorList>
            <person name="Park H."/>
        </authorList>
    </citation>
    <scope>NUCLEOTIDE SEQUENCE</scope>
    <source>
        <strain evidence="2">ANT050790</strain>
    </source>
</reference>
<sequence>MASPKGTKRKCRFSDIQMVVLVVGRGKAEITVHENVLFEASPVLKTAFNSRFEESSERSIYLPDDDVTLTDILVQSLYAPESRFNGIDTAMQLFRLYVLADKYDILKVKNKICEHVHLSLVHRLGLFAPGKQCSTRPPKLAVKLIYANTTSKTPMRKLLVDWFVWGVDSAWFNEKDNRRWLQSVPEFAVDAWAVLAKNSDKKAKDYPFKYERSAYLEEEPVRDESQIN</sequence>
<organism evidence="2 3">
    <name type="scientific">Cladonia borealis</name>
    <dbReference type="NCBI Taxonomy" id="184061"/>
    <lineage>
        <taxon>Eukaryota</taxon>
        <taxon>Fungi</taxon>
        <taxon>Dikarya</taxon>
        <taxon>Ascomycota</taxon>
        <taxon>Pezizomycotina</taxon>
        <taxon>Lecanoromycetes</taxon>
        <taxon>OSLEUM clade</taxon>
        <taxon>Lecanoromycetidae</taxon>
        <taxon>Lecanorales</taxon>
        <taxon>Lecanorineae</taxon>
        <taxon>Cladoniaceae</taxon>
        <taxon>Cladonia</taxon>
    </lineage>
</organism>
<dbReference type="InterPro" id="IPR000210">
    <property type="entry name" value="BTB/POZ_dom"/>
</dbReference>
<dbReference type="AlphaFoldDB" id="A0AA39R9R3"/>
<feature type="domain" description="BTB" evidence="1">
    <location>
        <begin position="14"/>
        <end position="86"/>
    </location>
</feature>
<dbReference type="CDD" id="cd18186">
    <property type="entry name" value="BTB_POZ_ZBTB_KLHL-like"/>
    <property type="match status" value="1"/>
</dbReference>
<dbReference type="EMBL" id="JAFEKC020000003">
    <property type="protein sequence ID" value="KAK0515918.1"/>
    <property type="molecule type" value="Genomic_DNA"/>
</dbReference>
<dbReference type="Gene3D" id="3.30.710.10">
    <property type="entry name" value="Potassium Channel Kv1.1, Chain A"/>
    <property type="match status" value="1"/>
</dbReference>